<evidence type="ECO:0000313" key="1">
    <source>
        <dbReference type="EMBL" id="KAG1781398.1"/>
    </source>
</evidence>
<proteinExistence type="predicted"/>
<gene>
    <name evidence="1" type="ORF">EV702DRAFT_1248398</name>
</gene>
<organism evidence="1 2">
    <name type="scientific">Suillus placidus</name>
    <dbReference type="NCBI Taxonomy" id="48579"/>
    <lineage>
        <taxon>Eukaryota</taxon>
        <taxon>Fungi</taxon>
        <taxon>Dikarya</taxon>
        <taxon>Basidiomycota</taxon>
        <taxon>Agaricomycotina</taxon>
        <taxon>Agaricomycetes</taxon>
        <taxon>Agaricomycetidae</taxon>
        <taxon>Boletales</taxon>
        <taxon>Suillineae</taxon>
        <taxon>Suillaceae</taxon>
        <taxon>Suillus</taxon>
    </lineage>
</organism>
<dbReference type="PROSITE" id="PS00141">
    <property type="entry name" value="ASP_PROTEASE"/>
    <property type="match status" value="1"/>
</dbReference>
<name>A0A9P7D702_9AGAM</name>
<dbReference type="EMBL" id="JABBWD010000006">
    <property type="protein sequence ID" value="KAG1781398.1"/>
    <property type="molecule type" value="Genomic_DNA"/>
</dbReference>
<accession>A0A9P7D702</accession>
<comment type="caution">
    <text evidence="1">The sequence shown here is derived from an EMBL/GenBank/DDBJ whole genome shotgun (WGS) entry which is preliminary data.</text>
</comment>
<dbReference type="GO" id="GO:0006508">
    <property type="term" value="P:proteolysis"/>
    <property type="evidence" value="ECO:0007669"/>
    <property type="project" value="InterPro"/>
</dbReference>
<protein>
    <submittedName>
        <fullName evidence="1">Uncharacterized protein</fullName>
    </submittedName>
</protein>
<evidence type="ECO:0000313" key="2">
    <source>
        <dbReference type="Proteomes" id="UP000714275"/>
    </source>
</evidence>
<dbReference type="Proteomes" id="UP000714275">
    <property type="component" value="Unassembled WGS sequence"/>
</dbReference>
<keyword evidence="2" id="KW-1185">Reference proteome</keyword>
<dbReference type="InterPro" id="IPR001969">
    <property type="entry name" value="Aspartic_peptidase_AS"/>
</dbReference>
<dbReference type="GO" id="GO:0004190">
    <property type="term" value="F:aspartic-type endopeptidase activity"/>
    <property type="evidence" value="ECO:0007669"/>
    <property type="project" value="InterPro"/>
</dbReference>
<dbReference type="AlphaFoldDB" id="A0A9P7D702"/>
<reference evidence="1" key="1">
    <citation type="journal article" date="2020" name="New Phytol.">
        <title>Comparative genomics reveals dynamic genome evolution in host specialist ectomycorrhizal fungi.</title>
        <authorList>
            <person name="Lofgren L.A."/>
            <person name="Nguyen N.H."/>
            <person name="Vilgalys R."/>
            <person name="Ruytinx J."/>
            <person name="Liao H.L."/>
            <person name="Branco S."/>
            <person name="Kuo A."/>
            <person name="LaButti K."/>
            <person name="Lipzen A."/>
            <person name="Andreopoulos W."/>
            <person name="Pangilinan J."/>
            <person name="Riley R."/>
            <person name="Hundley H."/>
            <person name="Na H."/>
            <person name="Barry K."/>
            <person name="Grigoriev I.V."/>
            <person name="Stajich J.E."/>
            <person name="Kennedy P.G."/>
        </authorList>
    </citation>
    <scope>NUCLEOTIDE SEQUENCE</scope>
    <source>
        <strain evidence="1">DOB743</strain>
    </source>
</reference>
<sequence>MSYWYEISTRVNKRWAEGSVTDCHIIQSRCSLSCTIRCNNPRHAPHEAIYTSRTDLKSTDLKSARYDADLRLQSSQGELSARQSTVPSCEDQDMQFRFIVQDRPVVVGFGLDAWRAQCPELLESGHFMPGGHNIPPFAPSATTRAHFPPPIPHPTHLCCPMEHFLAPSTPSSSTLNASQSNIQKSTASSTILSATAGIIDTGTTLILTPSSAYLNLHLSTKNTVKEHLVCLQELEEQMFTANIRPQTSF</sequence>